<feature type="transmembrane region" description="Helical" evidence="1">
    <location>
        <begin position="18"/>
        <end position="38"/>
    </location>
</feature>
<feature type="transmembrane region" description="Helical" evidence="1">
    <location>
        <begin position="413"/>
        <end position="432"/>
    </location>
</feature>
<dbReference type="EMBL" id="REFC01000016">
    <property type="protein sequence ID" value="RMA56738.1"/>
    <property type="molecule type" value="Genomic_DNA"/>
</dbReference>
<evidence type="ECO:0000256" key="1">
    <source>
        <dbReference type="SAM" id="Phobius"/>
    </source>
</evidence>
<dbReference type="AlphaFoldDB" id="A0A3L9YFL8"/>
<name>A0A3L9YFL8_9FLAO</name>
<gene>
    <name evidence="2" type="ORF">BXY75_3252</name>
</gene>
<keyword evidence="1" id="KW-0472">Membrane</keyword>
<feature type="transmembrane region" description="Helical" evidence="1">
    <location>
        <begin position="350"/>
        <end position="372"/>
    </location>
</feature>
<proteinExistence type="predicted"/>
<keyword evidence="1" id="KW-0812">Transmembrane</keyword>
<keyword evidence="2" id="KW-0436">Ligase</keyword>
<sequence>MFKTQFSLYKYKFSGLDLLLFVVYLGIFGYLILQPTIYYPATNSFWHVNINRYPVYVLFIRGIHAVVGQNLYDITINISQTLFALFAIHIFLKCIIRLIKLNIVLILFMLALLSFPLFPPLDTSIAIASEGLAYPLFLLFMTFTLEFLFRNKDHYLYLILPTYVLLVLTRGQFSIVIPVIILLLILKHKRQIFQKKQLRQLILLILIPFVANTLDSTYHKLVHHNYVTTPFSYINAITLPLFTSQASDSTLFMNEDHKKIFLKSYNRIDSLGLLSSKIEGSYKEKYMLFHNNFPYICNLNFYEQGIDYYFDKTGNYFKSNVDIEVAAKEMMPLLVKQNFKDWFALYVTNILHGFKSIFVWIFFIVVCLYSGWQTLKKFNFENALLFFSSLLININAVLVAFVVHTIIRYQFYYFAFAFIILIILTKKLLAAYETRT</sequence>
<dbReference type="GO" id="GO:0016874">
    <property type="term" value="F:ligase activity"/>
    <property type="evidence" value="ECO:0007669"/>
    <property type="project" value="UniProtKB-KW"/>
</dbReference>
<dbReference type="Proteomes" id="UP000271339">
    <property type="component" value="Unassembled WGS sequence"/>
</dbReference>
<feature type="transmembrane region" description="Helical" evidence="1">
    <location>
        <begin position="98"/>
        <end position="119"/>
    </location>
</feature>
<keyword evidence="1" id="KW-1133">Transmembrane helix</keyword>
<accession>A0A3L9YFL8</accession>
<protein>
    <submittedName>
        <fullName evidence="2">O-antigen ligase</fullName>
    </submittedName>
</protein>
<feature type="transmembrane region" description="Helical" evidence="1">
    <location>
        <begin position="74"/>
        <end position="92"/>
    </location>
</feature>
<feature type="transmembrane region" description="Helical" evidence="1">
    <location>
        <begin position="131"/>
        <end position="149"/>
    </location>
</feature>
<reference evidence="2 3" key="1">
    <citation type="submission" date="2018-10" db="EMBL/GenBank/DDBJ databases">
        <title>Genomic Encyclopedia of Archaeal and Bacterial Type Strains, Phase II (KMG-II): from individual species to whole genera.</title>
        <authorList>
            <person name="Goeker M."/>
        </authorList>
    </citation>
    <scope>NUCLEOTIDE SEQUENCE [LARGE SCALE GENOMIC DNA]</scope>
    <source>
        <strain evidence="2 3">DSM 23424</strain>
    </source>
</reference>
<evidence type="ECO:0000313" key="3">
    <source>
        <dbReference type="Proteomes" id="UP000271339"/>
    </source>
</evidence>
<dbReference type="RefSeq" id="WP_121908779.1">
    <property type="nucleotide sequence ID" value="NZ_REFC01000016.1"/>
</dbReference>
<feature type="transmembrane region" description="Helical" evidence="1">
    <location>
        <begin position="198"/>
        <end position="214"/>
    </location>
</feature>
<comment type="caution">
    <text evidence="2">The sequence shown here is derived from an EMBL/GenBank/DDBJ whole genome shotgun (WGS) entry which is preliminary data.</text>
</comment>
<feature type="transmembrane region" description="Helical" evidence="1">
    <location>
        <begin position="155"/>
        <end position="186"/>
    </location>
</feature>
<dbReference type="OrthoDB" id="1410880at2"/>
<evidence type="ECO:0000313" key="2">
    <source>
        <dbReference type="EMBL" id="RMA56738.1"/>
    </source>
</evidence>
<organism evidence="2 3">
    <name type="scientific">Ulvibacter antarcticus</name>
    <dbReference type="NCBI Taxonomy" id="442714"/>
    <lineage>
        <taxon>Bacteria</taxon>
        <taxon>Pseudomonadati</taxon>
        <taxon>Bacteroidota</taxon>
        <taxon>Flavobacteriia</taxon>
        <taxon>Flavobacteriales</taxon>
        <taxon>Flavobacteriaceae</taxon>
        <taxon>Ulvibacter</taxon>
    </lineage>
</organism>
<keyword evidence="3" id="KW-1185">Reference proteome</keyword>
<feature type="transmembrane region" description="Helical" evidence="1">
    <location>
        <begin position="384"/>
        <end position="407"/>
    </location>
</feature>